<gene>
    <name evidence="2" type="ORF">SAMN04488568_1124</name>
</gene>
<dbReference type="PANTHER" id="PTHR45856:SF24">
    <property type="entry name" value="FUNGAL LIPASE-LIKE DOMAIN-CONTAINING PROTEIN"/>
    <property type="match status" value="1"/>
</dbReference>
<dbReference type="STRING" id="144026.SAMN04488568_1124"/>
<dbReference type="CDD" id="cd00519">
    <property type="entry name" value="Lipase_3"/>
    <property type="match status" value="1"/>
</dbReference>
<dbReference type="InterPro" id="IPR029058">
    <property type="entry name" value="AB_hydrolase_fold"/>
</dbReference>
<accession>A0A1G9TH99</accession>
<dbReference type="OrthoDB" id="6254172at2"/>
<evidence type="ECO:0000259" key="1">
    <source>
        <dbReference type="Pfam" id="PF01764"/>
    </source>
</evidence>
<evidence type="ECO:0000313" key="3">
    <source>
        <dbReference type="Proteomes" id="UP000199759"/>
    </source>
</evidence>
<dbReference type="AlphaFoldDB" id="A0A1G9TH99"/>
<name>A0A1G9TH99_9PROT</name>
<dbReference type="Pfam" id="PF01764">
    <property type="entry name" value="Lipase_3"/>
    <property type="match status" value="1"/>
</dbReference>
<feature type="domain" description="Fungal lipase-type" evidence="1">
    <location>
        <begin position="112"/>
        <end position="236"/>
    </location>
</feature>
<dbReference type="GO" id="GO:0006629">
    <property type="term" value="P:lipid metabolic process"/>
    <property type="evidence" value="ECO:0007669"/>
    <property type="project" value="InterPro"/>
</dbReference>
<dbReference type="PANTHER" id="PTHR45856">
    <property type="entry name" value="ALPHA/BETA-HYDROLASES SUPERFAMILY PROTEIN"/>
    <property type="match status" value="1"/>
</dbReference>
<proteinExistence type="predicted"/>
<dbReference type="Proteomes" id="UP000199759">
    <property type="component" value="Unassembled WGS sequence"/>
</dbReference>
<evidence type="ECO:0000313" key="2">
    <source>
        <dbReference type="EMBL" id="SDM47126.1"/>
    </source>
</evidence>
<protein>
    <submittedName>
        <fullName evidence="2">Lipase (Class 3)</fullName>
    </submittedName>
</protein>
<dbReference type="RefSeq" id="WP_091770353.1">
    <property type="nucleotide sequence ID" value="NZ_FNHG01000012.1"/>
</dbReference>
<dbReference type="EMBL" id="FNHG01000012">
    <property type="protein sequence ID" value="SDM47126.1"/>
    <property type="molecule type" value="Genomic_DNA"/>
</dbReference>
<dbReference type="InterPro" id="IPR051218">
    <property type="entry name" value="Sec_MonoDiacylglyc_Lipase"/>
</dbReference>
<dbReference type="InterPro" id="IPR002921">
    <property type="entry name" value="Fungal_lipase-type"/>
</dbReference>
<sequence>MPPSDSPILDDIKSAASELIDPVLDALGGNPWPRRLINACNAAYMISDRRLGSSLPLLEEAGMLKGTRPLVFVSGIHDVHAGFVCRTDDDGLLVTFRGTLPPEDMIFWRWAADWLHDAQTVPMPWTVGERDYGQVASAFGIAVSSLAQDLLETLETLNAGSASAIRITGHSKGGAMACLGATLIREQYPDRRIEVCSFAAPMTADQDFIDCYDRDGLLARTDRFQNALDPVPYLPGGPVIRQWLDGEKRLDEAKKLMLVEDAIKALPEWPYRQFGRLHFLHEEDGRIQDDEKAESAAWDAVINAVVKMRFREMIDAHSGAQRYLTALSPAADESESETGAD</sequence>
<reference evidence="2 3" key="1">
    <citation type="submission" date="2016-10" db="EMBL/GenBank/DDBJ databases">
        <authorList>
            <person name="de Groot N.N."/>
        </authorList>
    </citation>
    <scope>NUCLEOTIDE SEQUENCE [LARGE SCALE GENOMIC DNA]</scope>
    <source>
        <strain evidence="2 3">DSM 16077</strain>
    </source>
</reference>
<keyword evidence="3" id="KW-1185">Reference proteome</keyword>
<dbReference type="Gene3D" id="3.40.50.1820">
    <property type="entry name" value="alpha/beta hydrolase"/>
    <property type="match status" value="1"/>
</dbReference>
<organism evidence="2 3">
    <name type="scientific">Maricaulis salignorans</name>
    <dbReference type="NCBI Taxonomy" id="144026"/>
    <lineage>
        <taxon>Bacteria</taxon>
        <taxon>Pseudomonadati</taxon>
        <taxon>Pseudomonadota</taxon>
        <taxon>Alphaproteobacteria</taxon>
        <taxon>Maricaulales</taxon>
        <taxon>Maricaulaceae</taxon>
        <taxon>Maricaulis</taxon>
    </lineage>
</organism>
<dbReference type="SUPFAM" id="SSF53474">
    <property type="entry name" value="alpha/beta-Hydrolases"/>
    <property type="match status" value="1"/>
</dbReference>